<dbReference type="EMBL" id="KV878342">
    <property type="protein sequence ID" value="OJJ46795.1"/>
    <property type="molecule type" value="Genomic_DNA"/>
</dbReference>
<dbReference type="SUPFAM" id="SSF48264">
    <property type="entry name" value="Cytochrome P450"/>
    <property type="match status" value="1"/>
</dbReference>
<dbReference type="AlphaFoldDB" id="A0A1L9SHW1"/>
<dbReference type="Gene3D" id="1.10.630.10">
    <property type="entry name" value="Cytochrome P450"/>
    <property type="match status" value="1"/>
</dbReference>
<dbReference type="GO" id="GO:0004497">
    <property type="term" value="F:monooxygenase activity"/>
    <property type="evidence" value="ECO:0007669"/>
    <property type="project" value="UniProtKB-KW"/>
</dbReference>
<dbReference type="STRING" id="1073090.A0A1L9SHW1"/>
<dbReference type="GO" id="GO:0020037">
    <property type="term" value="F:heme binding"/>
    <property type="evidence" value="ECO:0007669"/>
    <property type="project" value="InterPro"/>
</dbReference>
<comment type="cofactor">
    <cofactor evidence="1 8">
        <name>heme</name>
        <dbReference type="ChEBI" id="CHEBI:30413"/>
    </cofactor>
</comment>
<dbReference type="InterPro" id="IPR050364">
    <property type="entry name" value="Cytochrome_P450_fung"/>
</dbReference>
<dbReference type="PROSITE" id="PS00086">
    <property type="entry name" value="CYTOCHROME_P450"/>
    <property type="match status" value="1"/>
</dbReference>
<dbReference type="GO" id="GO:0005506">
    <property type="term" value="F:iron ion binding"/>
    <property type="evidence" value="ECO:0007669"/>
    <property type="project" value="InterPro"/>
</dbReference>
<gene>
    <name evidence="10" type="ORF">ASPZODRAFT_97356</name>
</gene>
<dbReference type="PANTHER" id="PTHR46300:SF7">
    <property type="entry name" value="P450, PUTATIVE (EUROFUNG)-RELATED"/>
    <property type="match status" value="1"/>
</dbReference>
<name>A0A1L9SHW1_9EURO</name>
<keyword evidence="5 9" id="KW-0560">Oxidoreductase</keyword>
<keyword evidence="11" id="KW-1185">Reference proteome</keyword>
<evidence type="ECO:0000256" key="1">
    <source>
        <dbReference type="ARBA" id="ARBA00001971"/>
    </source>
</evidence>
<evidence type="ECO:0000313" key="10">
    <source>
        <dbReference type="EMBL" id="OJJ46795.1"/>
    </source>
</evidence>
<reference evidence="11" key="1">
    <citation type="journal article" date="2017" name="Genome Biol.">
        <title>Comparative genomics reveals high biological diversity and specific adaptations in the industrially and medically important fungal genus Aspergillus.</title>
        <authorList>
            <person name="de Vries R.P."/>
            <person name="Riley R."/>
            <person name="Wiebenga A."/>
            <person name="Aguilar-Osorio G."/>
            <person name="Amillis S."/>
            <person name="Uchima C.A."/>
            <person name="Anderluh G."/>
            <person name="Asadollahi M."/>
            <person name="Askin M."/>
            <person name="Barry K."/>
            <person name="Battaglia E."/>
            <person name="Bayram O."/>
            <person name="Benocci T."/>
            <person name="Braus-Stromeyer S.A."/>
            <person name="Caldana C."/>
            <person name="Canovas D."/>
            <person name="Cerqueira G.C."/>
            <person name="Chen F."/>
            <person name="Chen W."/>
            <person name="Choi C."/>
            <person name="Clum A."/>
            <person name="Dos Santos R.A."/>
            <person name="Damasio A.R."/>
            <person name="Diallinas G."/>
            <person name="Emri T."/>
            <person name="Fekete E."/>
            <person name="Flipphi M."/>
            <person name="Freyberg S."/>
            <person name="Gallo A."/>
            <person name="Gournas C."/>
            <person name="Habgood R."/>
            <person name="Hainaut M."/>
            <person name="Harispe M.L."/>
            <person name="Henrissat B."/>
            <person name="Hilden K.S."/>
            <person name="Hope R."/>
            <person name="Hossain A."/>
            <person name="Karabika E."/>
            <person name="Karaffa L."/>
            <person name="Karanyi Z."/>
            <person name="Krasevec N."/>
            <person name="Kuo A."/>
            <person name="Kusch H."/>
            <person name="LaButti K."/>
            <person name="Lagendijk E.L."/>
            <person name="Lapidus A."/>
            <person name="Levasseur A."/>
            <person name="Lindquist E."/>
            <person name="Lipzen A."/>
            <person name="Logrieco A.F."/>
            <person name="MacCabe A."/>
            <person name="Maekelae M.R."/>
            <person name="Malavazi I."/>
            <person name="Melin P."/>
            <person name="Meyer V."/>
            <person name="Mielnichuk N."/>
            <person name="Miskei M."/>
            <person name="Molnar A.P."/>
            <person name="Mule G."/>
            <person name="Ngan C.Y."/>
            <person name="Orejas M."/>
            <person name="Orosz E."/>
            <person name="Ouedraogo J.P."/>
            <person name="Overkamp K.M."/>
            <person name="Park H.-S."/>
            <person name="Perrone G."/>
            <person name="Piumi F."/>
            <person name="Punt P.J."/>
            <person name="Ram A.F."/>
            <person name="Ramon A."/>
            <person name="Rauscher S."/>
            <person name="Record E."/>
            <person name="Riano-Pachon D.M."/>
            <person name="Robert V."/>
            <person name="Roehrig J."/>
            <person name="Ruller R."/>
            <person name="Salamov A."/>
            <person name="Salih N.S."/>
            <person name="Samson R.A."/>
            <person name="Sandor E."/>
            <person name="Sanguinetti M."/>
            <person name="Schuetze T."/>
            <person name="Sepcic K."/>
            <person name="Shelest E."/>
            <person name="Sherlock G."/>
            <person name="Sophianopoulou V."/>
            <person name="Squina F.M."/>
            <person name="Sun H."/>
            <person name="Susca A."/>
            <person name="Todd R.B."/>
            <person name="Tsang A."/>
            <person name="Unkles S.E."/>
            <person name="van de Wiele N."/>
            <person name="van Rossen-Uffink D."/>
            <person name="Oliveira J.V."/>
            <person name="Vesth T.C."/>
            <person name="Visser J."/>
            <person name="Yu J.-H."/>
            <person name="Zhou M."/>
            <person name="Andersen M.R."/>
            <person name="Archer D.B."/>
            <person name="Baker S.E."/>
            <person name="Benoit I."/>
            <person name="Brakhage A.A."/>
            <person name="Braus G.H."/>
            <person name="Fischer R."/>
            <person name="Frisvad J.C."/>
            <person name="Goldman G.H."/>
            <person name="Houbraken J."/>
            <person name="Oakley B."/>
            <person name="Pocsi I."/>
            <person name="Scazzocchio C."/>
            <person name="Seiboth B."/>
            <person name="vanKuyk P.A."/>
            <person name="Wortman J."/>
            <person name="Dyer P.S."/>
            <person name="Grigoriev I.V."/>
        </authorList>
    </citation>
    <scope>NUCLEOTIDE SEQUENCE [LARGE SCALE GENOMIC DNA]</scope>
    <source>
        <strain evidence="11">CBS 506.65</strain>
    </source>
</reference>
<dbReference type="InterPro" id="IPR017972">
    <property type="entry name" value="Cyt_P450_CS"/>
</dbReference>
<dbReference type="RefSeq" id="XP_022581305.1">
    <property type="nucleotide sequence ID" value="XM_022730549.1"/>
</dbReference>
<keyword evidence="3 8" id="KW-0349">Heme</keyword>
<evidence type="ECO:0000256" key="5">
    <source>
        <dbReference type="ARBA" id="ARBA00023002"/>
    </source>
</evidence>
<dbReference type="PRINTS" id="PR00463">
    <property type="entry name" value="EP450I"/>
</dbReference>
<evidence type="ECO:0000256" key="4">
    <source>
        <dbReference type="ARBA" id="ARBA00022723"/>
    </source>
</evidence>
<dbReference type="InterPro" id="IPR001128">
    <property type="entry name" value="Cyt_P450"/>
</dbReference>
<keyword evidence="4 8" id="KW-0479">Metal-binding</keyword>
<keyword evidence="6 8" id="KW-0408">Iron</keyword>
<protein>
    <recommendedName>
        <fullName evidence="12">O-methylsterigmatocystin oxidoreductase</fullName>
    </recommendedName>
</protein>
<feature type="binding site" description="axial binding residue" evidence="8">
    <location>
        <position position="439"/>
    </location>
    <ligand>
        <name>heme</name>
        <dbReference type="ChEBI" id="CHEBI:30413"/>
    </ligand>
    <ligandPart>
        <name>Fe</name>
        <dbReference type="ChEBI" id="CHEBI:18248"/>
    </ligandPart>
</feature>
<evidence type="ECO:0000256" key="7">
    <source>
        <dbReference type="ARBA" id="ARBA00023033"/>
    </source>
</evidence>
<dbReference type="InterPro" id="IPR036396">
    <property type="entry name" value="Cyt_P450_sf"/>
</dbReference>
<accession>A0A1L9SHW1</accession>
<dbReference type="PANTHER" id="PTHR46300">
    <property type="entry name" value="P450, PUTATIVE (EUROFUNG)-RELATED-RELATED"/>
    <property type="match status" value="1"/>
</dbReference>
<dbReference type="Proteomes" id="UP000184188">
    <property type="component" value="Unassembled WGS sequence"/>
</dbReference>
<dbReference type="PRINTS" id="PR00385">
    <property type="entry name" value="P450"/>
</dbReference>
<evidence type="ECO:0000256" key="8">
    <source>
        <dbReference type="PIRSR" id="PIRSR602401-1"/>
    </source>
</evidence>
<evidence type="ECO:0000256" key="6">
    <source>
        <dbReference type="ARBA" id="ARBA00023004"/>
    </source>
</evidence>
<evidence type="ECO:0008006" key="12">
    <source>
        <dbReference type="Google" id="ProtNLM"/>
    </source>
</evidence>
<evidence type="ECO:0000313" key="11">
    <source>
        <dbReference type="Proteomes" id="UP000184188"/>
    </source>
</evidence>
<dbReference type="OrthoDB" id="2789670at2759"/>
<dbReference type="CDD" id="cd11065">
    <property type="entry name" value="CYP64-like"/>
    <property type="match status" value="1"/>
</dbReference>
<dbReference type="GO" id="GO:0016705">
    <property type="term" value="F:oxidoreductase activity, acting on paired donors, with incorporation or reduction of molecular oxygen"/>
    <property type="evidence" value="ECO:0007669"/>
    <property type="project" value="InterPro"/>
</dbReference>
<dbReference type="VEuPathDB" id="FungiDB:ASPZODRAFT_97356"/>
<comment type="similarity">
    <text evidence="2 9">Belongs to the cytochrome P450 family.</text>
</comment>
<dbReference type="InterPro" id="IPR002401">
    <property type="entry name" value="Cyt_P450_E_grp-I"/>
</dbReference>
<keyword evidence="7 9" id="KW-0503">Monooxygenase</keyword>
<organism evidence="10 11">
    <name type="scientific">Penicilliopsis zonata CBS 506.65</name>
    <dbReference type="NCBI Taxonomy" id="1073090"/>
    <lineage>
        <taxon>Eukaryota</taxon>
        <taxon>Fungi</taxon>
        <taxon>Dikarya</taxon>
        <taxon>Ascomycota</taxon>
        <taxon>Pezizomycotina</taxon>
        <taxon>Eurotiomycetes</taxon>
        <taxon>Eurotiomycetidae</taxon>
        <taxon>Eurotiales</taxon>
        <taxon>Aspergillaceae</taxon>
        <taxon>Penicilliopsis</taxon>
    </lineage>
</organism>
<evidence type="ECO:0000256" key="3">
    <source>
        <dbReference type="ARBA" id="ARBA00022617"/>
    </source>
</evidence>
<evidence type="ECO:0000256" key="2">
    <source>
        <dbReference type="ARBA" id="ARBA00010617"/>
    </source>
</evidence>
<dbReference type="Pfam" id="PF00067">
    <property type="entry name" value="p450"/>
    <property type="match status" value="1"/>
</dbReference>
<evidence type="ECO:0000256" key="9">
    <source>
        <dbReference type="RuleBase" id="RU000461"/>
    </source>
</evidence>
<dbReference type="GeneID" id="34617013"/>
<proteinExistence type="inferred from homology"/>
<sequence length="526" mass="59325">MPVIFWASFTATLVVLSILTILQKKKSLRLPPGPPRRFIVGNLKDLPKPDQQEWHHWMKHKELYGPISSLSVLGKCIIILNDYQLAIQLLEKRSVYHSSRPQQTFADMSGWDNVLGSVRDPVQLRDTRRFLAQGIGSNKSVSRFDQVQKAEAARFLMRVLNAPEKLRQHIQKEAAAVVLKIGYGYTVEPHGEDPLVILANKAMTDFSSAMLPTSWPVNFLPFLKYMPTWMPGSDFIHVARRYKKTVTAFSDVPYNFVKEQMEKQTAVPSFLSNVLSKSSIKPGSQEEITIKWSAGSLYAGGADTTVSSLATFFLAMALFPEVQHKAQQELDTVVGNDRIPEFHDRASLPYVNAVIQEVFRWRPVVPINVAHESTADDVCEGYDIPKGSIILANIWAFTRDESIYHDPMAFKPERFLPSLSGNPPELKPSMIFGFGRRVCAGRLLAETNMFLTVAQSLAVFDISKPLQNGKEEDFSASWLPGVISHPAPFELSIRPRSDKHLEIIRSLERQYPWEKSNARDIGSVVF</sequence>